<evidence type="ECO:0000256" key="3">
    <source>
        <dbReference type="ARBA" id="ARBA00022490"/>
    </source>
</evidence>
<dbReference type="GO" id="GO:0005200">
    <property type="term" value="F:structural constituent of cytoskeleton"/>
    <property type="evidence" value="ECO:0007669"/>
    <property type="project" value="TreeGrafter"/>
</dbReference>
<accession>L8GWZ2</accession>
<keyword evidence="3 6" id="KW-0963">Cytoplasm</keyword>
<sequence length="293" mass="33355">MILLETGSRILEEVIRQRVQSDKREAVDITLADFDGVQYHIATNATQRNLVTVSISWPCISQMKQFGTDAKVQSFYGPLVTSAETGYDYTLQFDLDNLADKDSLPGKIALFKRTVVAAPLEAVFDGKPGLPPVITINYRTNEAVYLKREGNNVAVIFSINFKDKDDIVIGKVFLQELEAARKTINNAPAVTFSQRERPLELKSVQNVYEGEDQGFVTFLLFGPHTHESRRGKTIDTIHLFRNYLHYHIKCSKAFLHTRMRLRVEELLQVLNRAKIKNANKEMKTMSGRTFKRA</sequence>
<keyword evidence="5 6" id="KW-0206">Cytoskeleton</keyword>
<dbReference type="STRING" id="1257118.L8GWZ2"/>
<comment type="function">
    <text evidence="6">Functions as actin-binding component of the Arp2/3 complex which is involved in regulation of actin polymerization and together with an activating nucleation-promoting factor (NPF) mediates the formation of branched actin networks.</text>
</comment>
<dbReference type="GO" id="GO:0051015">
    <property type="term" value="F:actin filament binding"/>
    <property type="evidence" value="ECO:0007669"/>
    <property type="project" value="TreeGrafter"/>
</dbReference>
<dbReference type="Proteomes" id="UP000011083">
    <property type="component" value="Unassembled WGS sequence"/>
</dbReference>
<evidence type="ECO:0000313" key="7">
    <source>
        <dbReference type="EMBL" id="ELR17779.1"/>
    </source>
</evidence>
<dbReference type="RefSeq" id="XP_004339792.1">
    <property type="nucleotide sequence ID" value="XM_004339744.1"/>
</dbReference>
<dbReference type="SUPFAM" id="SSF69645">
    <property type="entry name" value="Arp2/3 complex subunits"/>
    <property type="match status" value="2"/>
</dbReference>
<comment type="subunit">
    <text evidence="6">Component of the Arp2/3 complex.</text>
</comment>
<dbReference type="InterPro" id="IPR007188">
    <property type="entry name" value="ARPC2"/>
</dbReference>
<dbReference type="GO" id="GO:0034314">
    <property type="term" value="P:Arp2/3 complex-mediated actin nucleation"/>
    <property type="evidence" value="ECO:0007669"/>
    <property type="project" value="InterPro"/>
</dbReference>
<dbReference type="GeneID" id="14918215"/>
<dbReference type="EMBL" id="KB007974">
    <property type="protein sequence ID" value="ELR17779.1"/>
    <property type="molecule type" value="Genomic_DNA"/>
</dbReference>
<evidence type="ECO:0000256" key="5">
    <source>
        <dbReference type="ARBA" id="ARBA00023212"/>
    </source>
</evidence>
<reference evidence="7 8" key="1">
    <citation type="journal article" date="2013" name="Genome Biol.">
        <title>Genome of Acanthamoeba castellanii highlights extensive lateral gene transfer and early evolution of tyrosine kinase signaling.</title>
        <authorList>
            <person name="Clarke M."/>
            <person name="Lohan A.J."/>
            <person name="Liu B."/>
            <person name="Lagkouvardos I."/>
            <person name="Roy S."/>
            <person name="Zafar N."/>
            <person name="Bertelli C."/>
            <person name="Schilde C."/>
            <person name="Kianianmomeni A."/>
            <person name="Burglin T.R."/>
            <person name="Frech C."/>
            <person name="Turcotte B."/>
            <person name="Kopec K.O."/>
            <person name="Synnott J.M."/>
            <person name="Choo C."/>
            <person name="Paponov I."/>
            <person name="Finkler A."/>
            <person name="Soon Heng Tan C."/>
            <person name="Hutchins A.P."/>
            <person name="Weinmeier T."/>
            <person name="Rattei T."/>
            <person name="Chu J.S."/>
            <person name="Gimenez G."/>
            <person name="Irimia M."/>
            <person name="Rigden D.J."/>
            <person name="Fitzpatrick D.A."/>
            <person name="Lorenzo-Morales J."/>
            <person name="Bateman A."/>
            <person name="Chiu C.H."/>
            <person name="Tang P."/>
            <person name="Hegemann P."/>
            <person name="Fromm H."/>
            <person name="Raoult D."/>
            <person name="Greub G."/>
            <person name="Miranda-Saavedra D."/>
            <person name="Chen N."/>
            <person name="Nash P."/>
            <person name="Ginger M.L."/>
            <person name="Horn M."/>
            <person name="Schaap P."/>
            <person name="Caler L."/>
            <person name="Loftus B."/>
        </authorList>
    </citation>
    <scope>NUCLEOTIDE SEQUENCE [LARGE SCALE GENOMIC DNA]</scope>
    <source>
        <strain evidence="7 8">Neff</strain>
    </source>
</reference>
<dbReference type="VEuPathDB" id="AmoebaDB:ACA1_066000"/>
<dbReference type="KEGG" id="acan:ACA1_066000"/>
<dbReference type="OMA" id="YFDFQEE"/>
<name>L8GWZ2_ACACF</name>
<evidence type="ECO:0000313" key="8">
    <source>
        <dbReference type="Proteomes" id="UP000011083"/>
    </source>
</evidence>
<dbReference type="PANTHER" id="PTHR12058">
    <property type="entry name" value="ARP2/3 COMPLEX 34 KDA SUBUNIT"/>
    <property type="match status" value="1"/>
</dbReference>
<keyword evidence="8" id="KW-1185">Reference proteome</keyword>
<keyword evidence="4 6" id="KW-0009">Actin-binding</keyword>
<dbReference type="Pfam" id="PF04045">
    <property type="entry name" value="P34-Arc"/>
    <property type="match status" value="1"/>
</dbReference>
<evidence type="ECO:0000256" key="4">
    <source>
        <dbReference type="ARBA" id="ARBA00023203"/>
    </source>
</evidence>
<comment type="subcellular location">
    <subcellularLocation>
        <location evidence="1 6">Cytoplasm</location>
        <location evidence="1 6">Cytoskeleton</location>
    </subcellularLocation>
</comment>
<dbReference type="OrthoDB" id="148331at2759"/>
<dbReference type="PANTHER" id="PTHR12058:SF0">
    <property type="entry name" value="ACTIN-RELATED PROTEIN 2_3 COMPLEX SUBUNIT 2"/>
    <property type="match status" value="1"/>
</dbReference>
<proteinExistence type="inferred from homology"/>
<organism evidence="7 8">
    <name type="scientific">Acanthamoeba castellanii (strain ATCC 30010 / Neff)</name>
    <dbReference type="NCBI Taxonomy" id="1257118"/>
    <lineage>
        <taxon>Eukaryota</taxon>
        <taxon>Amoebozoa</taxon>
        <taxon>Discosea</taxon>
        <taxon>Longamoebia</taxon>
        <taxon>Centramoebida</taxon>
        <taxon>Acanthamoebidae</taxon>
        <taxon>Acanthamoeba</taxon>
    </lineage>
</organism>
<dbReference type="Gene3D" id="3.30.1460.20">
    <property type="match status" value="2"/>
</dbReference>
<dbReference type="GO" id="GO:0030041">
    <property type="term" value="P:actin filament polymerization"/>
    <property type="evidence" value="ECO:0007669"/>
    <property type="project" value="InterPro"/>
</dbReference>
<evidence type="ECO:0000256" key="6">
    <source>
        <dbReference type="RuleBase" id="RU364015"/>
    </source>
</evidence>
<protein>
    <recommendedName>
        <fullName evidence="6">Arp2/3 complex 34 kDa subunit</fullName>
    </recommendedName>
</protein>
<evidence type="ECO:0000256" key="1">
    <source>
        <dbReference type="ARBA" id="ARBA00004245"/>
    </source>
</evidence>
<comment type="similarity">
    <text evidence="2 6">Belongs to the ARPC2 family.</text>
</comment>
<dbReference type="GO" id="GO:0005885">
    <property type="term" value="C:Arp2/3 protein complex"/>
    <property type="evidence" value="ECO:0007669"/>
    <property type="project" value="InterPro"/>
</dbReference>
<dbReference type="AlphaFoldDB" id="L8GWZ2"/>
<dbReference type="InterPro" id="IPR034666">
    <property type="entry name" value="ARPC2/4"/>
</dbReference>
<gene>
    <name evidence="7" type="ORF">ACA1_066000</name>
</gene>
<evidence type="ECO:0000256" key="2">
    <source>
        <dbReference type="ARBA" id="ARBA00007192"/>
    </source>
</evidence>